<gene>
    <name evidence="4" type="ORF">NSA23_02370</name>
</gene>
<organism evidence="4 5">
    <name type="scientific">Anaerosalibacter massiliensis</name>
    <dbReference type="NCBI Taxonomy" id="1347392"/>
    <lineage>
        <taxon>Bacteria</taxon>
        <taxon>Bacillati</taxon>
        <taxon>Bacillota</taxon>
        <taxon>Tissierellia</taxon>
        <taxon>Tissierellales</taxon>
        <taxon>Sporanaerobacteraceae</taxon>
        <taxon>Anaerosalibacter</taxon>
    </lineage>
</organism>
<evidence type="ECO:0000259" key="2">
    <source>
        <dbReference type="Pfam" id="PF01205"/>
    </source>
</evidence>
<dbReference type="InterPro" id="IPR036956">
    <property type="entry name" value="Impact_N_sf"/>
</dbReference>
<dbReference type="GO" id="GO:0005737">
    <property type="term" value="C:cytoplasm"/>
    <property type="evidence" value="ECO:0007669"/>
    <property type="project" value="TreeGrafter"/>
</dbReference>
<comment type="caution">
    <text evidence="4">The sequence shown here is derived from an EMBL/GenBank/DDBJ whole genome shotgun (WGS) entry which is preliminary data.</text>
</comment>
<dbReference type="Pfam" id="PF01205">
    <property type="entry name" value="Impact_N"/>
    <property type="match status" value="1"/>
</dbReference>
<evidence type="ECO:0000313" key="4">
    <source>
        <dbReference type="EMBL" id="MCR2042955.1"/>
    </source>
</evidence>
<evidence type="ECO:0000259" key="3">
    <source>
        <dbReference type="Pfam" id="PF09186"/>
    </source>
</evidence>
<dbReference type="SUPFAM" id="SSF54211">
    <property type="entry name" value="Ribosomal protein S5 domain 2-like"/>
    <property type="match status" value="1"/>
</dbReference>
<dbReference type="InterPro" id="IPR035647">
    <property type="entry name" value="EFG_III/V"/>
</dbReference>
<dbReference type="Gene3D" id="3.30.230.30">
    <property type="entry name" value="Impact, N-terminal domain"/>
    <property type="match status" value="1"/>
</dbReference>
<reference evidence="4" key="1">
    <citation type="submission" date="2022-07" db="EMBL/GenBank/DDBJ databases">
        <title>Enhanced cultured diversity of the mouse gut microbiota enables custom-made synthetic communities.</title>
        <authorList>
            <person name="Afrizal A."/>
        </authorList>
    </citation>
    <scope>NUCLEOTIDE SEQUENCE</scope>
    <source>
        <strain evidence="4">DSM 29482</strain>
    </source>
</reference>
<keyword evidence="5" id="KW-1185">Reference proteome</keyword>
<dbReference type="RefSeq" id="WP_042681371.1">
    <property type="nucleotide sequence ID" value="NZ_CABKTM010000043.1"/>
</dbReference>
<dbReference type="NCBIfam" id="TIGR00257">
    <property type="entry name" value="IMPACT_YIGZ"/>
    <property type="match status" value="1"/>
</dbReference>
<dbReference type="InterPro" id="IPR001498">
    <property type="entry name" value="Impact_N"/>
</dbReference>
<comment type="similarity">
    <text evidence="1">Belongs to the IMPACT family.</text>
</comment>
<dbReference type="InterPro" id="IPR020568">
    <property type="entry name" value="Ribosomal_Su5_D2-typ_SF"/>
</dbReference>
<protein>
    <submittedName>
        <fullName evidence="4">YigZ family protein</fullName>
    </submittedName>
</protein>
<dbReference type="AlphaFoldDB" id="A0A9X2MH33"/>
<sequence>MKNRYRTIYKMGEDEVSIKKSRFIGYAMPINSEEEAIKFIEEIKAKHRDATHNVYAYVLGEDNNIQRYSDDGEPSGTAGIPALEVIKKEDLRNVVVVVTRYFGGKKLGTGGLIRAYTKGAKIGIESGIIIERVLFRKVKVRIDYTLYGMVENHLINKKIYIEDTIFDDGVNIILYIEYDKDERFRKNIQELTNGTGIIDDIGEEYLSIKDGKILKKQ</sequence>
<dbReference type="PANTHER" id="PTHR16301">
    <property type="entry name" value="IMPACT-RELATED"/>
    <property type="match status" value="1"/>
</dbReference>
<dbReference type="SUPFAM" id="SSF54980">
    <property type="entry name" value="EF-G C-terminal domain-like"/>
    <property type="match status" value="1"/>
</dbReference>
<dbReference type="EMBL" id="JANJZL010000001">
    <property type="protein sequence ID" value="MCR2042955.1"/>
    <property type="molecule type" value="Genomic_DNA"/>
</dbReference>
<evidence type="ECO:0000313" key="5">
    <source>
        <dbReference type="Proteomes" id="UP001142078"/>
    </source>
</evidence>
<name>A0A9X2MH33_9FIRM</name>
<accession>A0A9X2MH33</accession>
<dbReference type="Pfam" id="PF09186">
    <property type="entry name" value="DUF1949"/>
    <property type="match status" value="1"/>
</dbReference>
<dbReference type="InterPro" id="IPR015269">
    <property type="entry name" value="UPF0029_Impact_C"/>
</dbReference>
<proteinExistence type="inferred from homology"/>
<dbReference type="PANTHER" id="PTHR16301:SF20">
    <property type="entry name" value="IMPACT FAMILY MEMBER YIGZ"/>
    <property type="match status" value="1"/>
</dbReference>
<dbReference type="GO" id="GO:0006446">
    <property type="term" value="P:regulation of translational initiation"/>
    <property type="evidence" value="ECO:0007669"/>
    <property type="project" value="TreeGrafter"/>
</dbReference>
<dbReference type="Proteomes" id="UP001142078">
    <property type="component" value="Unassembled WGS sequence"/>
</dbReference>
<feature type="domain" description="UPF0029" evidence="3">
    <location>
        <begin position="140"/>
        <end position="194"/>
    </location>
</feature>
<evidence type="ECO:0000256" key="1">
    <source>
        <dbReference type="ARBA" id="ARBA00007665"/>
    </source>
</evidence>
<dbReference type="InterPro" id="IPR015796">
    <property type="entry name" value="Impact_YigZ-like"/>
</dbReference>
<dbReference type="InterPro" id="IPR023582">
    <property type="entry name" value="Impact"/>
</dbReference>
<feature type="domain" description="Impact N-terminal" evidence="2">
    <location>
        <begin position="19"/>
        <end position="121"/>
    </location>
</feature>
<dbReference type="OrthoDB" id="9813771at2"/>